<sequence length="211" mass="23836">MILELKNINKSYRDKQILSNFNLQVQRNEMLAIYGKSGTGKSTILNIAGLLDDFQKGELKLLGEKAPKINSKKALLLKRTCISYLFQNYALIESQSIGKNLEVALHYTDFSSKEKIKLKEGALDKVGLSTPLNKKVYELSGGEKQRVALARVLLKPSKLILADEPTGSLDSENRNNILDILFQEHQLGKTLIIVTHDRYILNKCNRHIELL</sequence>
<dbReference type="PROSITE" id="PS50893">
    <property type="entry name" value="ABC_TRANSPORTER_2"/>
    <property type="match status" value="1"/>
</dbReference>
<dbReference type="InterPro" id="IPR017871">
    <property type="entry name" value="ABC_transporter-like_CS"/>
</dbReference>
<dbReference type="GO" id="GO:0016887">
    <property type="term" value="F:ATP hydrolysis activity"/>
    <property type="evidence" value="ECO:0007669"/>
    <property type="project" value="InterPro"/>
</dbReference>
<dbReference type="GO" id="GO:0005524">
    <property type="term" value="F:ATP binding"/>
    <property type="evidence" value="ECO:0007669"/>
    <property type="project" value="UniProtKB-KW"/>
</dbReference>
<dbReference type="PANTHER" id="PTHR42798">
    <property type="entry name" value="LIPOPROTEIN-RELEASING SYSTEM ATP-BINDING PROTEIN LOLD"/>
    <property type="match status" value="1"/>
</dbReference>
<organism evidence="4 5">
    <name type="scientific">Enterococcus termitis</name>
    <dbReference type="NCBI Taxonomy" id="332950"/>
    <lineage>
        <taxon>Bacteria</taxon>
        <taxon>Bacillati</taxon>
        <taxon>Bacillota</taxon>
        <taxon>Bacilli</taxon>
        <taxon>Lactobacillales</taxon>
        <taxon>Enterococcaceae</taxon>
        <taxon>Enterococcus</taxon>
    </lineage>
</organism>
<feature type="domain" description="ABC transporter" evidence="3">
    <location>
        <begin position="3"/>
        <end position="211"/>
    </location>
</feature>
<dbReference type="SUPFAM" id="SSF52540">
    <property type="entry name" value="P-loop containing nucleoside triphosphate hydrolases"/>
    <property type="match status" value="1"/>
</dbReference>
<reference evidence="5" key="1">
    <citation type="submission" date="2016-09" db="EMBL/GenBank/DDBJ databases">
        <authorList>
            <person name="Gulvik C.A."/>
        </authorList>
    </citation>
    <scope>NUCLEOTIDE SEQUENCE [LARGE SCALE GENOMIC DNA]</scope>
    <source>
        <strain evidence="5">LMG 8895</strain>
    </source>
</reference>
<name>A0A1E5GZ46_9ENTE</name>
<protein>
    <submittedName>
        <fullName evidence="4">Bacteriocin ABC transporter ATP-binding protein</fullName>
    </submittedName>
</protein>
<dbReference type="Proteomes" id="UP000095094">
    <property type="component" value="Unassembled WGS sequence"/>
</dbReference>
<proteinExistence type="predicted"/>
<dbReference type="InterPro" id="IPR027417">
    <property type="entry name" value="P-loop_NTPase"/>
</dbReference>
<dbReference type="AlphaFoldDB" id="A0A1E5GZ46"/>
<accession>A0A1E5GZ46</accession>
<evidence type="ECO:0000313" key="5">
    <source>
        <dbReference type="Proteomes" id="UP000095094"/>
    </source>
</evidence>
<dbReference type="InterPro" id="IPR019895">
    <property type="entry name" value="L_ocin_972_ABC"/>
</dbReference>
<dbReference type="SMART" id="SM00382">
    <property type="entry name" value="AAA"/>
    <property type="match status" value="1"/>
</dbReference>
<dbReference type="Gene3D" id="3.40.50.300">
    <property type="entry name" value="P-loop containing nucleotide triphosphate hydrolases"/>
    <property type="match status" value="1"/>
</dbReference>
<dbReference type="PANTHER" id="PTHR42798:SF4">
    <property type="entry name" value="ABC TRANSPORTER DOMAIN-CONTAINING PROTEIN"/>
    <property type="match status" value="1"/>
</dbReference>
<keyword evidence="5" id="KW-1185">Reference proteome</keyword>
<evidence type="ECO:0000313" key="4">
    <source>
        <dbReference type="EMBL" id="OEG17620.1"/>
    </source>
</evidence>
<gene>
    <name evidence="4" type="ORF">BCR25_18080</name>
</gene>
<evidence type="ECO:0000256" key="2">
    <source>
        <dbReference type="ARBA" id="ARBA00022840"/>
    </source>
</evidence>
<dbReference type="EMBL" id="MIJY01000011">
    <property type="protein sequence ID" value="OEG17620.1"/>
    <property type="molecule type" value="Genomic_DNA"/>
</dbReference>
<dbReference type="OrthoDB" id="9791546at2"/>
<dbReference type="InterPro" id="IPR003439">
    <property type="entry name" value="ABC_transporter-like_ATP-bd"/>
</dbReference>
<dbReference type="NCBIfam" id="TIGR03608">
    <property type="entry name" value="L_ocin_972_ABC"/>
    <property type="match status" value="1"/>
</dbReference>
<keyword evidence="2 4" id="KW-0067">ATP-binding</keyword>
<evidence type="ECO:0000259" key="3">
    <source>
        <dbReference type="PROSITE" id="PS50893"/>
    </source>
</evidence>
<keyword evidence="1" id="KW-0547">Nucleotide-binding</keyword>
<dbReference type="Pfam" id="PF00005">
    <property type="entry name" value="ABC_tran"/>
    <property type="match status" value="1"/>
</dbReference>
<dbReference type="PROSITE" id="PS00211">
    <property type="entry name" value="ABC_TRANSPORTER_1"/>
    <property type="match status" value="1"/>
</dbReference>
<comment type="caution">
    <text evidence="4">The sequence shown here is derived from an EMBL/GenBank/DDBJ whole genome shotgun (WGS) entry which is preliminary data.</text>
</comment>
<evidence type="ECO:0000256" key="1">
    <source>
        <dbReference type="ARBA" id="ARBA00022741"/>
    </source>
</evidence>
<dbReference type="InterPro" id="IPR003593">
    <property type="entry name" value="AAA+_ATPase"/>
</dbReference>